<gene>
    <name evidence="1" type="ORF">Alo02nite_34710</name>
    <name evidence="2" type="ORF">BJ964_009273</name>
</gene>
<proteinExistence type="predicted"/>
<evidence type="ECO:0000313" key="4">
    <source>
        <dbReference type="Proteomes" id="UP000631312"/>
    </source>
</evidence>
<organism evidence="2 3">
    <name type="scientific">Actinoplanes lobatus</name>
    <dbReference type="NCBI Taxonomy" id="113568"/>
    <lineage>
        <taxon>Bacteria</taxon>
        <taxon>Bacillati</taxon>
        <taxon>Actinomycetota</taxon>
        <taxon>Actinomycetes</taxon>
        <taxon>Micromonosporales</taxon>
        <taxon>Micromonosporaceae</taxon>
        <taxon>Actinoplanes</taxon>
    </lineage>
</organism>
<protein>
    <submittedName>
        <fullName evidence="2">Uncharacterized protein</fullName>
    </submittedName>
</protein>
<reference evidence="1 4" key="2">
    <citation type="submission" date="2021-01" db="EMBL/GenBank/DDBJ databases">
        <title>Whole genome shotgun sequence of Actinoplanes lobatus NBRC 12513.</title>
        <authorList>
            <person name="Komaki H."/>
            <person name="Tamura T."/>
        </authorList>
    </citation>
    <scope>NUCLEOTIDE SEQUENCE [LARGE SCALE GENOMIC DNA]</scope>
    <source>
        <strain evidence="1 4">NBRC 12513</strain>
    </source>
</reference>
<dbReference type="Proteomes" id="UP000590511">
    <property type="component" value="Unassembled WGS sequence"/>
</dbReference>
<dbReference type="AlphaFoldDB" id="A0A7W7HR49"/>
<comment type="caution">
    <text evidence="2">The sequence shown here is derived from an EMBL/GenBank/DDBJ whole genome shotgun (WGS) entry which is preliminary data.</text>
</comment>
<evidence type="ECO:0000313" key="3">
    <source>
        <dbReference type="Proteomes" id="UP000590511"/>
    </source>
</evidence>
<keyword evidence="4" id="KW-1185">Reference proteome</keyword>
<dbReference type="Proteomes" id="UP000631312">
    <property type="component" value="Unassembled WGS sequence"/>
</dbReference>
<accession>A0A7W7HR49</accession>
<reference evidence="2 3" key="1">
    <citation type="submission" date="2020-08" db="EMBL/GenBank/DDBJ databases">
        <title>Sequencing the genomes of 1000 actinobacteria strains.</title>
        <authorList>
            <person name="Klenk H.-P."/>
        </authorList>
    </citation>
    <scope>NUCLEOTIDE SEQUENCE [LARGE SCALE GENOMIC DNA]</scope>
    <source>
        <strain evidence="2 3">DSM 43150</strain>
    </source>
</reference>
<evidence type="ECO:0000313" key="1">
    <source>
        <dbReference type="EMBL" id="GIE40573.1"/>
    </source>
</evidence>
<dbReference type="EMBL" id="BOMP01000050">
    <property type="protein sequence ID" value="GIE40573.1"/>
    <property type="molecule type" value="Genomic_DNA"/>
</dbReference>
<evidence type="ECO:0000313" key="2">
    <source>
        <dbReference type="EMBL" id="MBB4755112.1"/>
    </source>
</evidence>
<dbReference type="EMBL" id="JACHNC010000001">
    <property type="protein sequence ID" value="MBB4755112.1"/>
    <property type="molecule type" value="Genomic_DNA"/>
</dbReference>
<dbReference type="RefSeq" id="WP_188126570.1">
    <property type="nucleotide sequence ID" value="NZ_BOMP01000050.1"/>
</dbReference>
<name>A0A7W7HR49_9ACTN</name>
<sequence length="51" mass="5440">MTATTTGTYKAVYRGNTKRKRATAADTLTVSDDLDPSSARCASCWNATRPG</sequence>